<name>A0A3M7R7S1_BRAPC</name>
<proteinExistence type="predicted"/>
<dbReference type="InterPro" id="IPR035971">
    <property type="entry name" value="CBD_sf"/>
</dbReference>
<dbReference type="OrthoDB" id="64893at2759"/>
<dbReference type="EMBL" id="REGN01004014">
    <property type="protein sequence ID" value="RNA19617.1"/>
    <property type="molecule type" value="Genomic_DNA"/>
</dbReference>
<sequence length="438" mass="49459">MLKIFVFLIGFFYFIYEIESHGYLIDPPARSSAYREDSLRFPVYYTDTEMNCGGKSVQWDQNNGNCGICGENWSLPKRYELGGDRYRGYRVRNYPMNGKIPISVNIWTNHRGWYEFRLCKVDDQPSGEADHACLDKILLADESGRTRFNTPTQVEGWRGFFNTTLVTPENFVCDHCVLQWKWNVGNSYGIDFETGENCLGCGPQEQFYGCSDIRIYDEIIVTKPASTTKPAIDPNAGTVWSQCGGVGFSGSKSCQTGLDCVYFDDYYSQCQPASPKSSTRAQSTTRISASTRSDSTTTKTIQTRSPTTTTATKTKYQSANSNLGAVWSQCGGINWQGPFECQVGLDCVYQNEWYSQCKPSSQDRTTTTARTTTSSQRANQNQGAIWAQCGGINWNGPFDCQSGLQCFKFNDWYSQCIPFSRKFMKFFNTILTINEGIY</sequence>
<keyword evidence="6" id="KW-1185">Reference proteome</keyword>
<feature type="signal peptide" evidence="3">
    <location>
        <begin position="1"/>
        <end position="20"/>
    </location>
</feature>
<dbReference type="Proteomes" id="UP000276133">
    <property type="component" value="Unassembled WGS sequence"/>
</dbReference>
<dbReference type="PROSITE" id="PS51164">
    <property type="entry name" value="CBM1_2"/>
    <property type="match status" value="3"/>
</dbReference>
<dbReference type="GO" id="GO:0005975">
    <property type="term" value="P:carbohydrate metabolic process"/>
    <property type="evidence" value="ECO:0007669"/>
    <property type="project" value="InterPro"/>
</dbReference>
<dbReference type="SMART" id="SM00236">
    <property type="entry name" value="fCBD"/>
    <property type="match status" value="3"/>
</dbReference>
<dbReference type="PROSITE" id="PS00562">
    <property type="entry name" value="CBM1_1"/>
    <property type="match status" value="2"/>
</dbReference>
<dbReference type="InterPro" id="IPR000254">
    <property type="entry name" value="CBD"/>
</dbReference>
<protein>
    <submittedName>
        <fullName evidence="5">Flocculation FLO10-like</fullName>
    </submittedName>
</protein>
<organism evidence="5 6">
    <name type="scientific">Brachionus plicatilis</name>
    <name type="common">Marine rotifer</name>
    <name type="synonym">Brachionus muelleri</name>
    <dbReference type="NCBI Taxonomy" id="10195"/>
    <lineage>
        <taxon>Eukaryota</taxon>
        <taxon>Metazoa</taxon>
        <taxon>Spiralia</taxon>
        <taxon>Gnathifera</taxon>
        <taxon>Rotifera</taxon>
        <taxon>Eurotatoria</taxon>
        <taxon>Monogononta</taxon>
        <taxon>Pseudotrocha</taxon>
        <taxon>Ploima</taxon>
        <taxon>Brachionidae</taxon>
        <taxon>Brachionus</taxon>
    </lineage>
</organism>
<evidence type="ECO:0000313" key="6">
    <source>
        <dbReference type="Proteomes" id="UP000276133"/>
    </source>
</evidence>
<feature type="region of interest" description="Disordered" evidence="2">
    <location>
        <begin position="272"/>
        <end position="311"/>
    </location>
</feature>
<feature type="domain" description="CBM1" evidence="4">
    <location>
        <begin position="381"/>
        <end position="417"/>
    </location>
</feature>
<keyword evidence="1 3" id="KW-0732">Signal</keyword>
<dbReference type="Pfam" id="PF00734">
    <property type="entry name" value="CBM_1"/>
    <property type="match status" value="3"/>
</dbReference>
<evidence type="ECO:0000256" key="2">
    <source>
        <dbReference type="SAM" id="MobiDB-lite"/>
    </source>
</evidence>
<dbReference type="GO" id="GO:0030248">
    <property type="term" value="F:cellulose binding"/>
    <property type="evidence" value="ECO:0007669"/>
    <property type="project" value="InterPro"/>
</dbReference>
<comment type="caution">
    <text evidence="5">The sequence shown here is derived from an EMBL/GenBank/DDBJ whole genome shotgun (WGS) entry which is preliminary data.</text>
</comment>
<evidence type="ECO:0000256" key="3">
    <source>
        <dbReference type="SAM" id="SignalP"/>
    </source>
</evidence>
<feature type="domain" description="CBM1" evidence="4">
    <location>
        <begin position="322"/>
        <end position="358"/>
    </location>
</feature>
<feature type="compositionally biased region" description="Low complexity" evidence="2">
    <location>
        <begin position="277"/>
        <end position="311"/>
    </location>
</feature>
<feature type="domain" description="CBM1" evidence="4">
    <location>
        <begin position="235"/>
        <end position="271"/>
    </location>
</feature>
<evidence type="ECO:0000313" key="5">
    <source>
        <dbReference type="EMBL" id="RNA19617.1"/>
    </source>
</evidence>
<accession>A0A3M7R7S1</accession>
<reference evidence="5 6" key="1">
    <citation type="journal article" date="2018" name="Sci. Rep.">
        <title>Genomic signatures of local adaptation to the degree of environmental predictability in rotifers.</title>
        <authorList>
            <person name="Franch-Gras L."/>
            <person name="Hahn C."/>
            <person name="Garcia-Roger E.M."/>
            <person name="Carmona M.J."/>
            <person name="Serra M."/>
            <person name="Gomez A."/>
        </authorList>
    </citation>
    <scope>NUCLEOTIDE SEQUENCE [LARGE SCALE GENOMIC DNA]</scope>
    <source>
        <strain evidence="5">HYR1</strain>
    </source>
</reference>
<evidence type="ECO:0000259" key="4">
    <source>
        <dbReference type="PROSITE" id="PS51164"/>
    </source>
</evidence>
<dbReference type="GO" id="GO:0005576">
    <property type="term" value="C:extracellular region"/>
    <property type="evidence" value="ECO:0007669"/>
    <property type="project" value="InterPro"/>
</dbReference>
<evidence type="ECO:0000256" key="1">
    <source>
        <dbReference type="ARBA" id="ARBA00022729"/>
    </source>
</evidence>
<dbReference type="SUPFAM" id="SSF57180">
    <property type="entry name" value="Cellulose-binding domain"/>
    <property type="match status" value="3"/>
</dbReference>
<feature type="chain" id="PRO_5018100324" evidence="3">
    <location>
        <begin position="21"/>
        <end position="438"/>
    </location>
</feature>
<dbReference type="STRING" id="10195.A0A3M7R7S1"/>
<gene>
    <name evidence="5" type="ORF">BpHYR1_008881</name>
</gene>
<dbReference type="AlphaFoldDB" id="A0A3M7R7S1"/>